<keyword evidence="3" id="KW-1185">Reference proteome</keyword>
<feature type="compositionally biased region" description="Low complexity" evidence="1">
    <location>
        <begin position="43"/>
        <end position="54"/>
    </location>
</feature>
<reference evidence="2 3" key="1">
    <citation type="journal article" date="2017" name="Genome Biol. Evol.">
        <title>Phytophthora megakarya and P. palmivora, closely related causal agents of cacao black pod rot, underwent increases in genome sizes and gene numbers by different mechanisms.</title>
        <authorList>
            <person name="Ali S.S."/>
            <person name="Shao J."/>
            <person name="Lary D.J."/>
            <person name="Kronmiller B."/>
            <person name="Shen D."/>
            <person name="Strem M.D."/>
            <person name="Amoako-Attah I."/>
            <person name="Akrofi A.Y."/>
            <person name="Begoude B.A."/>
            <person name="Ten Hoopen G.M."/>
            <person name="Coulibaly K."/>
            <person name="Kebe B.I."/>
            <person name="Melnick R.L."/>
            <person name="Guiltinan M.J."/>
            <person name="Tyler B.M."/>
            <person name="Meinhardt L.W."/>
            <person name="Bailey B.A."/>
        </authorList>
    </citation>
    <scope>NUCLEOTIDE SEQUENCE [LARGE SCALE GENOMIC DNA]</scope>
    <source>
        <strain evidence="3">sbr112.9</strain>
    </source>
</reference>
<dbReference type="EMBL" id="NCKW01000092">
    <property type="protein sequence ID" value="POM81392.1"/>
    <property type="molecule type" value="Genomic_DNA"/>
</dbReference>
<sequence length="376" mass="40926">MPKKTSTHGASAPSKSKTVRSKTAKAKSKDKAAPRKEARKAASEAASNRSAAAAKQRESPRRSRSRSLSPDDRPNPRFTYRDHSPGAESPVFDIPMITGSESDGDSPGSTKDPSSSQEAPSQDAPADDDASSEAKAASTSSPAKNLTLAEGKARAQAAKAPSSKRVDEGAAAAKKRAAPGSPTSEPSIAKGFKSLFDSSDEDEEEGAVTEPQEISNDLDEQQERYHAAQLQGTPVPPTPRALVQVEPLFVNDIEAARYVLLAPHRIPLKEFTSLRKKPEDRGGLFPVWGYPWVQPENTTSQTQAEDLFWRWVSLKNFTVQELKQLREDRLLSYVLDQRDLRIEFAHLIAKRQLHSVMEGLRQQSKSGAHAGTVPLT</sequence>
<feature type="compositionally biased region" description="Basic residues" evidence="1">
    <location>
        <begin position="17"/>
        <end position="26"/>
    </location>
</feature>
<dbReference type="AlphaFoldDB" id="A0A2P4YUB5"/>
<feature type="compositionally biased region" description="Polar residues" evidence="1">
    <location>
        <begin position="7"/>
        <end position="16"/>
    </location>
</feature>
<name>A0A2P4YUB5_9STRA</name>
<keyword evidence="2" id="KW-0067">ATP-binding</keyword>
<organism evidence="2 3">
    <name type="scientific">Phytophthora palmivora</name>
    <dbReference type="NCBI Taxonomy" id="4796"/>
    <lineage>
        <taxon>Eukaryota</taxon>
        <taxon>Sar</taxon>
        <taxon>Stramenopiles</taxon>
        <taxon>Oomycota</taxon>
        <taxon>Peronosporomycetes</taxon>
        <taxon>Peronosporales</taxon>
        <taxon>Peronosporaceae</taxon>
        <taxon>Phytophthora</taxon>
    </lineage>
</organism>
<comment type="caution">
    <text evidence="2">The sequence shown here is derived from an EMBL/GenBank/DDBJ whole genome shotgun (WGS) entry which is preliminary data.</text>
</comment>
<protein>
    <submittedName>
        <fullName evidence="2">ATP-binding cassette (ABC) Superfamily</fullName>
    </submittedName>
</protein>
<dbReference type="GO" id="GO:0005524">
    <property type="term" value="F:ATP binding"/>
    <property type="evidence" value="ECO:0007669"/>
    <property type="project" value="UniProtKB-KW"/>
</dbReference>
<dbReference type="Proteomes" id="UP000237271">
    <property type="component" value="Unassembled WGS sequence"/>
</dbReference>
<evidence type="ECO:0000313" key="2">
    <source>
        <dbReference type="EMBL" id="POM81392.1"/>
    </source>
</evidence>
<feature type="compositionally biased region" description="Polar residues" evidence="1">
    <location>
        <begin position="107"/>
        <end position="118"/>
    </location>
</feature>
<evidence type="ECO:0000313" key="3">
    <source>
        <dbReference type="Proteomes" id="UP000237271"/>
    </source>
</evidence>
<feature type="region of interest" description="Disordered" evidence="1">
    <location>
        <begin position="1"/>
        <end position="190"/>
    </location>
</feature>
<keyword evidence="2" id="KW-0547">Nucleotide-binding</keyword>
<dbReference type="OrthoDB" id="126917at2759"/>
<feature type="compositionally biased region" description="Basic and acidic residues" evidence="1">
    <location>
        <begin position="27"/>
        <end position="42"/>
    </location>
</feature>
<evidence type="ECO:0000256" key="1">
    <source>
        <dbReference type="SAM" id="MobiDB-lite"/>
    </source>
</evidence>
<feature type="compositionally biased region" description="Low complexity" evidence="1">
    <location>
        <begin position="133"/>
        <end position="143"/>
    </location>
</feature>
<proteinExistence type="predicted"/>
<feature type="compositionally biased region" description="Basic and acidic residues" evidence="1">
    <location>
        <begin position="69"/>
        <end position="85"/>
    </location>
</feature>
<gene>
    <name evidence="2" type="ORF">PHPALM_648</name>
</gene>
<accession>A0A2P4YUB5</accession>